<evidence type="ECO:0000256" key="2">
    <source>
        <dbReference type="SAM" id="SignalP"/>
    </source>
</evidence>
<dbReference type="Pfam" id="PF00497">
    <property type="entry name" value="SBP_bac_3"/>
    <property type="match status" value="1"/>
</dbReference>
<feature type="domain" description="Solute-binding protein family 3/N-terminal" evidence="3">
    <location>
        <begin position="42"/>
        <end position="270"/>
    </location>
</feature>
<comment type="caution">
    <text evidence="4">The sequence shown here is derived from an EMBL/GenBank/DDBJ whole genome shotgun (WGS) entry which is preliminary data.</text>
</comment>
<evidence type="ECO:0000259" key="3">
    <source>
        <dbReference type="SMART" id="SM00062"/>
    </source>
</evidence>
<dbReference type="SMART" id="SM00062">
    <property type="entry name" value="PBPb"/>
    <property type="match status" value="1"/>
</dbReference>
<dbReference type="PANTHER" id="PTHR35936:SF34">
    <property type="entry name" value="ABC TRANSPORTER EXTRACELLULAR-BINDING PROTEIN YCKB-RELATED"/>
    <property type="match status" value="1"/>
</dbReference>
<evidence type="ECO:0000313" key="5">
    <source>
        <dbReference type="Proteomes" id="UP000291525"/>
    </source>
</evidence>
<dbReference type="PANTHER" id="PTHR35936">
    <property type="entry name" value="MEMBRANE-BOUND LYTIC MUREIN TRANSGLYCOSYLASE F"/>
    <property type="match status" value="1"/>
</dbReference>
<dbReference type="PROSITE" id="PS51257">
    <property type="entry name" value="PROKAR_LIPOPROTEIN"/>
    <property type="match status" value="1"/>
</dbReference>
<keyword evidence="1 2" id="KW-0732">Signal</keyword>
<feature type="chain" id="PRO_5039137391" evidence="2">
    <location>
        <begin position="21"/>
        <end position="278"/>
    </location>
</feature>
<dbReference type="CDD" id="cd00996">
    <property type="entry name" value="PBP2_AatB_like"/>
    <property type="match status" value="1"/>
</dbReference>
<gene>
    <name evidence="4" type="ORF">EXW74_07425</name>
</gene>
<dbReference type="AlphaFoldDB" id="A0A4Q8L0L1"/>
<organism evidence="4 5">
    <name type="scientific">Streptococcus parasuis</name>
    <dbReference type="NCBI Taxonomy" id="1501662"/>
    <lineage>
        <taxon>Bacteria</taxon>
        <taxon>Bacillati</taxon>
        <taxon>Bacillota</taxon>
        <taxon>Bacilli</taxon>
        <taxon>Lactobacillales</taxon>
        <taxon>Streptococcaceae</taxon>
        <taxon>Streptococcus</taxon>
    </lineage>
</organism>
<feature type="signal peptide" evidence="2">
    <location>
        <begin position="1"/>
        <end position="20"/>
    </location>
</feature>
<name>A0A4Q8L0L1_9STRE</name>
<dbReference type="EMBL" id="SHGT01000044">
    <property type="protein sequence ID" value="TAA10454.1"/>
    <property type="molecule type" value="Genomic_DNA"/>
</dbReference>
<evidence type="ECO:0000256" key="1">
    <source>
        <dbReference type="ARBA" id="ARBA00022729"/>
    </source>
</evidence>
<dbReference type="OrthoDB" id="9775197at2"/>
<dbReference type="Proteomes" id="UP000291525">
    <property type="component" value="Unassembled WGS sequence"/>
</dbReference>
<dbReference type="Gene3D" id="3.40.190.10">
    <property type="entry name" value="Periplasmic binding protein-like II"/>
    <property type="match status" value="2"/>
</dbReference>
<accession>A0A4Q8L0L1</accession>
<protein>
    <submittedName>
        <fullName evidence="4">Amino acid ABC transporter substrate-binding protein</fullName>
    </submittedName>
</protein>
<dbReference type="SUPFAM" id="SSF53850">
    <property type="entry name" value="Periplasmic binding protein-like II"/>
    <property type="match status" value="1"/>
</dbReference>
<proteinExistence type="predicted"/>
<sequence length="278" mass="30984">MNMKKIVLGAVALVSSLALVACGSSDSTTKSDNWSTYESEKSITIGFDKTFVPMGFEQTDGSYTGFDIDLANAVFEKYGITVEWQPIDWDLKETELTNGNIDLIWNGYSITDERKDKVLFTNPYMDNQQVLVTKKSSNISQVSDMKDKVLGAQAGSSGYSVFEGQPAILKDIVQNNDASQYATFNEALIDLKNDRIDGLLIDRVYANYYLQQEGIIDDYNIIDAGFENEAFAVGARQSDTTLVENINKAFTELYKEGKFQEISQKWFGDDVATDAVKN</sequence>
<dbReference type="InterPro" id="IPR001638">
    <property type="entry name" value="Solute-binding_3/MltF_N"/>
</dbReference>
<evidence type="ECO:0000313" key="4">
    <source>
        <dbReference type="EMBL" id="TAA10454.1"/>
    </source>
</evidence>
<reference evidence="4 5" key="1">
    <citation type="submission" date="2019-02" db="EMBL/GenBank/DDBJ databases">
        <title>First genome of the species Streptococcus parasuis.</title>
        <authorList>
            <person name="Stevens M.J.A."/>
            <person name="Stephan R."/>
        </authorList>
    </citation>
    <scope>NUCLEOTIDE SEQUENCE [LARGE SCALE GENOMIC DNA]</scope>
    <source>
        <strain evidence="4 5">4253</strain>
    </source>
</reference>